<reference evidence="1 2" key="1">
    <citation type="submission" date="2017-05" db="EMBL/GenBank/DDBJ databases">
        <title>Genome Analysis of Maritalea myrionectae HL2708#5.</title>
        <authorList>
            <consortium name="Cotde Inc.-PKNU"/>
            <person name="Jang D."/>
            <person name="Oh H.-M."/>
        </authorList>
    </citation>
    <scope>NUCLEOTIDE SEQUENCE [LARGE SCALE GENOMIC DNA]</scope>
    <source>
        <strain evidence="1 2">HL2708#5</strain>
    </source>
</reference>
<keyword evidence="2" id="KW-1185">Reference proteome</keyword>
<dbReference type="SUPFAM" id="SSF54593">
    <property type="entry name" value="Glyoxalase/Bleomycin resistance protein/Dihydroxybiphenyl dioxygenase"/>
    <property type="match status" value="1"/>
</dbReference>
<evidence type="ECO:0008006" key="3">
    <source>
        <dbReference type="Google" id="ProtNLM"/>
    </source>
</evidence>
<name>A0A2R4MBL3_9HYPH</name>
<dbReference type="AlphaFoldDB" id="A0A2R4MBL3"/>
<dbReference type="EMBL" id="CP021330">
    <property type="protein sequence ID" value="AVX03421.1"/>
    <property type="molecule type" value="Genomic_DNA"/>
</dbReference>
<accession>A0A2R4MBL3</accession>
<dbReference type="Proteomes" id="UP000258927">
    <property type="component" value="Chromosome"/>
</dbReference>
<evidence type="ECO:0000313" key="1">
    <source>
        <dbReference type="EMBL" id="AVX03421.1"/>
    </source>
</evidence>
<dbReference type="InterPro" id="IPR029068">
    <property type="entry name" value="Glyas_Bleomycin-R_OHBP_Dase"/>
</dbReference>
<gene>
    <name evidence="1" type="ORF">MXMO3_00889</name>
</gene>
<proteinExistence type="predicted"/>
<evidence type="ECO:0000313" key="2">
    <source>
        <dbReference type="Proteomes" id="UP000258927"/>
    </source>
</evidence>
<dbReference type="KEGG" id="mmyr:MXMO3_00889"/>
<sequence>MSVPFVWFDNVGPKRAETTAFLANLFGWVAKDMGPVSMLSQGEQSPFAGTTDEMAEVQGWVPYVEVPVLSDAVRRAGEYGADILAENLQGPAGTASFIRDPGGAVLALWQRA</sequence>
<dbReference type="Gene3D" id="3.10.180.10">
    <property type="entry name" value="2,3-Dihydroxybiphenyl 1,2-Dioxygenase, domain 1"/>
    <property type="match status" value="1"/>
</dbReference>
<dbReference type="STRING" id="1122213.GCA_000423365_01907"/>
<dbReference type="RefSeq" id="WP_117395068.1">
    <property type="nucleotide sequence ID" value="NZ_CP021330.1"/>
</dbReference>
<organism evidence="1 2">
    <name type="scientific">Maritalea myrionectae</name>
    <dbReference type="NCBI Taxonomy" id="454601"/>
    <lineage>
        <taxon>Bacteria</taxon>
        <taxon>Pseudomonadati</taxon>
        <taxon>Pseudomonadota</taxon>
        <taxon>Alphaproteobacteria</taxon>
        <taxon>Hyphomicrobiales</taxon>
        <taxon>Devosiaceae</taxon>
        <taxon>Maritalea</taxon>
    </lineage>
</organism>
<protein>
    <recommendedName>
        <fullName evidence="3">VOC domain-containing protein</fullName>
    </recommendedName>
</protein>